<dbReference type="KEGG" id="sin:YN1551_3008"/>
<gene>
    <name evidence="2" type="ordered locus">YN1551_3008</name>
</gene>
<dbReference type="EMBL" id="CP001404">
    <property type="protein sequence ID" value="ACP49895.1"/>
    <property type="molecule type" value="Genomic_DNA"/>
</dbReference>
<dbReference type="AlphaFoldDB" id="C3NFG1"/>
<keyword evidence="1" id="KW-1133">Transmembrane helix</keyword>
<evidence type="ECO:0000313" key="3">
    <source>
        <dbReference type="Proteomes" id="UP000006818"/>
    </source>
</evidence>
<organism evidence="2 3">
    <name type="scientific">Saccharolobus islandicus (strain Y.N.15.51 / Yellowstone #2)</name>
    <name type="common">Sulfolobus islandicus</name>
    <dbReference type="NCBI Taxonomy" id="419942"/>
    <lineage>
        <taxon>Archaea</taxon>
        <taxon>Thermoproteota</taxon>
        <taxon>Thermoprotei</taxon>
        <taxon>Sulfolobales</taxon>
        <taxon>Sulfolobaceae</taxon>
        <taxon>Saccharolobus</taxon>
    </lineage>
</organism>
<keyword evidence="1" id="KW-0812">Transmembrane</keyword>
<keyword evidence="1" id="KW-0472">Membrane</keyword>
<proteinExistence type="predicted"/>
<dbReference type="RefSeq" id="WP_012718200.1">
    <property type="nucleotide sequence ID" value="NC_012623.1"/>
</dbReference>
<name>C3NFG1_SACI1</name>
<accession>C3NFG1</accession>
<sequence>MEAYKTLLAIGYTLLLLDVFSLVIYRSSATLFPQIVVLILSTFMIVYAIIQIRNLK</sequence>
<feature type="transmembrane region" description="Helical" evidence="1">
    <location>
        <begin position="31"/>
        <end position="50"/>
    </location>
</feature>
<evidence type="ECO:0000256" key="1">
    <source>
        <dbReference type="SAM" id="Phobius"/>
    </source>
</evidence>
<dbReference type="Proteomes" id="UP000006818">
    <property type="component" value="Chromosome"/>
</dbReference>
<dbReference type="GeneID" id="58788951"/>
<protein>
    <submittedName>
        <fullName evidence="2">Uncharacterized protein</fullName>
    </submittedName>
</protein>
<dbReference type="HOGENOM" id="CLU_3003332_0_0_2"/>
<reference evidence="2 3" key="1">
    <citation type="journal article" date="2009" name="Proc. Natl. Acad. Sci. U.S.A.">
        <title>Biogeography of the Sulfolobus islandicus pan-genome.</title>
        <authorList>
            <person name="Reno M.L."/>
            <person name="Held N.L."/>
            <person name="Fields C.J."/>
            <person name="Burke P.V."/>
            <person name="Whitaker R.J."/>
        </authorList>
    </citation>
    <scope>NUCLEOTIDE SEQUENCE [LARGE SCALE GENOMIC DNA]</scope>
    <source>
        <strain evidence="3">Y.N.15.51 / Yellowstone #2</strain>
    </source>
</reference>
<evidence type="ECO:0000313" key="2">
    <source>
        <dbReference type="EMBL" id="ACP49895.1"/>
    </source>
</evidence>
<feature type="transmembrane region" description="Helical" evidence="1">
    <location>
        <begin position="7"/>
        <end position="25"/>
    </location>
</feature>